<dbReference type="AlphaFoldDB" id="A0AAW2IAY3"/>
<proteinExistence type="predicted"/>
<name>A0AAW2IAY3_9NEOP</name>
<protein>
    <submittedName>
        <fullName evidence="1">Uncharacterized protein</fullName>
    </submittedName>
</protein>
<sequence>MYGCATASVDPHHTGHLSEEPHLGRLYARPCSFGHRQHLITSSFSVISIKYFSNCIPFGITY</sequence>
<accession>A0AAW2IAY3</accession>
<reference evidence="1" key="1">
    <citation type="journal article" date="2024" name="Gigascience">
        <title>Chromosome-level genome of the poultry shaft louse Menopon gallinae provides insight into the host-switching and adaptive evolution of parasitic lice.</title>
        <authorList>
            <person name="Xu Y."/>
            <person name="Ma L."/>
            <person name="Liu S."/>
            <person name="Liang Y."/>
            <person name="Liu Q."/>
            <person name="He Z."/>
            <person name="Tian L."/>
            <person name="Duan Y."/>
            <person name="Cai W."/>
            <person name="Li H."/>
            <person name="Song F."/>
        </authorList>
    </citation>
    <scope>NUCLEOTIDE SEQUENCE</scope>
    <source>
        <strain evidence="1">Cailab_2023a</strain>
    </source>
</reference>
<comment type="caution">
    <text evidence="1">The sequence shown here is derived from an EMBL/GenBank/DDBJ whole genome shotgun (WGS) entry which is preliminary data.</text>
</comment>
<organism evidence="1">
    <name type="scientific">Menopon gallinae</name>
    <name type="common">poultry shaft louse</name>
    <dbReference type="NCBI Taxonomy" id="328185"/>
    <lineage>
        <taxon>Eukaryota</taxon>
        <taxon>Metazoa</taxon>
        <taxon>Ecdysozoa</taxon>
        <taxon>Arthropoda</taxon>
        <taxon>Hexapoda</taxon>
        <taxon>Insecta</taxon>
        <taxon>Pterygota</taxon>
        <taxon>Neoptera</taxon>
        <taxon>Paraneoptera</taxon>
        <taxon>Psocodea</taxon>
        <taxon>Troctomorpha</taxon>
        <taxon>Phthiraptera</taxon>
        <taxon>Amblycera</taxon>
        <taxon>Menoponidae</taxon>
        <taxon>Menopon</taxon>
    </lineage>
</organism>
<dbReference type="EMBL" id="JARGDH010000001">
    <property type="protein sequence ID" value="KAL0278605.1"/>
    <property type="molecule type" value="Genomic_DNA"/>
</dbReference>
<evidence type="ECO:0000313" key="1">
    <source>
        <dbReference type="EMBL" id="KAL0278605.1"/>
    </source>
</evidence>
<gene>
    <name evidence="1" type="ORF">PYX00_000377</name>
</gene>